<evidence type="ECO:0000256" key="9">
    <source>
        <dbReference type="SAM" id="SignalP"/>
    </source>
</evidence>
<protein>
    <submittedName>
        <fullName evidence="11">MotA/TolQ/ExbB proton channel family protein</fullName>
    </submittedName>
</protein>
<gene>
    <name evidence="11" type="ORF">WCN91_04095</name>
</gene>
<evidence type="ECO:0000313" key="11">
    <source>
        <dbReference type="EMBL" id="MEM0514622.1"/>
    </source>
</evidence>
<dbReference type="InterPro" id="IPR002898">
    <property type="entry name" value="MotA_ExbB_proton_chnl"/>
</dbReference>
<keyword evidence="5 8" id="KW-0472">Membrane</keyword>
<evidence type="ECO:0000256" key="1">
    <source>
        <dbReference type="ARBA" id="ARBA00004651"/>
    </source>
</evidence>
<keyword evidence="4 8" id="KW-1133">Transmembrane helix</keyword>
<dbReference type="Proteomes" id="UP001447008">
    <property type="component" value="Unassembled WGS sequence"/>
</dbReference>
<keyword evidence="3 8" id="KW-0812">Transmembrane</keyword>
<evidence type="ECO:0000256" key="8">
    <source>
        <dbReference type="SAM" id="Phobius"/>
    </source>
</evidence>
<comment type="caution">
    <text evidence="11">The sequence shown here is derived from an EMBL/GenBank/DDBJ whole genome shotgun (WGS) entry which is preliminary data.</text>
</comment>
<evidence type="ECO:0000259" key="10">
    <source>
        <dbReference type="Pfam" id="PF01618"/>
    </source>
</evidence>
<dbReference type="PANTHER" id="PTHR30625">
    <property type="entry name" value="PROTEIN TOLQ"/>
    <property type="match status" value="1"/>
</dbReference>
<evidence type="ECO:0000256" key="4">
    <source>
        <dbReference type="ARBA" id="ARBA00022989"/>
    </source>
</evidence>
<dbReference type="InterPro" id="IPR050790">
    <property type="entry name" value="ExbB/TolQ_transport"/>
</dbReference>
<feature type="transmembrane region" description="Helical" evidence="8">
    <location>
        <begin position="363"/>
        <end position="384"/>
    </location>
</feature>
<keyword evidence="6" id="KW-0653">Protein transport</keyword>
<evidence type="ECO:0000256" key="7">
    <source>
        <dbReference type="SAM" id="Coils"/>
    </source>
</evidence>
<organism evidence="11 12">
    <name type="scientific">Pseudoalteromonas qingdaonensis</name>
    <dbReference type="NCBI Taxonomy" id="3131913"/>
    <lineage>
        <taxon>Bacteria</taxon>
        <taxon>Pseudomonadati</taxon>
        <taxon>Pseudomonadota</taxon>
        <taxon>Gammaproteobacteria</taxon>
        <taxon>Alteromonadales</taxon>
        <taxon>Pseudoalteromonadaceae</taxon>
        <taxon>Pseudoalteromonas</taxon>
    </lineage>
</organism>
<keyword evidence="9" id="KW-0732">Signal</keyword>
<evidence type="ECO:0000256" key="5">
    <source>
        <dbReference type="ARBA" id="ARBA00023136"/>
    </source>
</evidence>
<evidence type="ECO:0000256" key="3">
    <source>
        <dbReference type="ARBA" id="ARBA00022692"/>
    </source>
</evidence>
<dbReference type="EMBL" id="JBCGCU010000003">
    <property type="protein sequence ID" value="MEM0514622.1"/>
    <property type="molecule type" value="Genomic_DNA"/>
</dbReference>
<dbReference type="PANTHER" id="PTHR30625:SF11">
    <property type="entry name" value="MOTA_TOLQ_EXBB PROTON CHANNEL DOMAIN-CONTAINING PROTEIN"/>
    <property type="match status" value="1"/>
</dbReference>
<dbReference type="InterPro" id="IPR017270">
    <property type="entry name" value="MotA/TolQ/ExbB-rel"/>
</dbReference>
<evidence type="ECO:0000256" key="2">
    <source>
        <dbReference type="ARBA" id="ARBA00022475"/>
    </source>
</evidence>
<name>A0ABU9MTJ7_9GAMM</name>
<reference evidence="11 12" key="1">
    <citation type="submission" date="2024-03" db="EMBL/GenBank/DDBJ databases">
        <title>Pseudoalteromonas qingdaonensis sp. nov., isolated from the intestines of marine benthic organisms.</title>
        <authorList>
            <person name="Lin X."/>
            <person name="Fang S."/>
            <person name="Hu X."/>
        </authorList>
    </citation>
    <scope>NUCLEOTIDE SEQUENCE [LARGE SCALE GENOMIC DNA]</scope>
    <source>
        <strain evidence="11 12">YIC-827</strain>
    </source>
</reference>
<sequence>MKKLFKGFAVAAVLSVSAGAALNAHANTQVLDQILEQVKKERISEGKLNKQREQEFLAARADQQALLNTAKRELAAEKARGERLQKEYAQNEITLAEKETALENAKGTLGEMFGVVRRAAQETIGSIEASLVSAEKPGRAEILRSLAAAKELPTTRELEELWIALQTEMTESAKVSTFEAEVSELDGSISTKQVTRIGNFNLITDEGYLIYSGDTQSIQPLGRQPDGYVLDTAKSLINTSADAYTGFYVDPTRGSILRLNTQKATPEERFHQGGEVGYIIAILLVIGFLIAIVRLVDLTITSGKIKSQLKNTSAPSEGNPLGRILKVYQDNKNQDVENLELKLDEAILRETPRIEMGINIIKILAAIAPLLGLLGTVVGMINTFQQITLFGTGDPKIMAGSISMALVTTALGLIAALPLILVHAVVAGRSKSIIHILDEQSAGIIAAHAEKEKA</sequence>
<dbReference type="PIRSF" id="PIRSF037714">
    <property type="entry name" value="TolR"/>
    <property type="match status" value="1"/>
</dbReference>
<dbReference type="RefSeq" id="WP_342676561.1">
    <property type="nucleotide sequence ID" value="NZ_JBCGCU010000003.1"/>
</dbReference>
<evidence type="ECO:0000256" key="6">
    <source>
        <dbReference type="RuleBase" id="RU004057"/>
    </source>
</evidence>
<keyword evidence="6" id="KW-0813">Transport</keyword>
<feature type="transmembrane region" description="Helical" evidence="8">
    <location>
        <begin position="276"/>
        <end position="296"/>
    </location>
</feature>
<keyword evidence="2" id="KW-1003">Cell membrane</keyword>
<feature type="chain" id="PRO_5046317241" evidence="9">
    <location>
        <begin position="27"/>
        <end position="454"/>
    </location>
</feature>
<feature type="coiled-coil region" evidence="7">
    <location>
        <begin position="60"/>
        <end position="87"/>
    </location>
</feature>
<evidence type="ECO:0000313" key="12">
    <source>
        <dbReference type="Proteomes" id="UP001447008"/>
    </source>
</evidence>
<keyword evidence="12" id="KW-1185">Reference proteome</keyword>
<proteinExistence type="inferred from homology"/>
<feature type="domain" description="MotA/TolQ/ExbB proton channel" evidence="10">
    <location>
        <begin position="320"/>
        <end position="438"/>
    </location>
</feature>
<comment type="similarity">
    <text evidence="6">Belongs to the exbB/tolQ family.</text>
</comment>
<feature type="signal peptide" evidence="9">
    <location>
        <begin position="1"/>
        <end position="26"/>
    </location>
</feature>
<dbReference type="Pfam" id="PF01618">
    <property type="entry name" value="MotA_ExbB"/>
    <property type="match status" value="1"/>
</dbReference>
<accession>A0ABU9MTJ7</accession>
<keyword evidence="7" id="KW-0175">Coiled coil</keyword>
<feature type="transmembrane region" description="Helical" evidence="8">
    <location>
        <begin position="404"/>
        <end position="426"/>
    </location>
</feature>
<comment type="subcellular location">
    <subcellularLocation>
        <location evidence="1">Cell membrane</location>
        <topology evidence="1">Multi-pass membrane protein</topology>
    </subcellularLocation>
    <subcellularLocation>
        <location evidence="6">Membrane</location>
        <topology evidence="6">Multi-pass membrane protein</topology>
    </subcellularLocation>
</comment>